<reference evidence="5 6" key="1">
    <citation type="submission" date="2019-03" db="EMBL/GenBank/DDBJ databases">
        <title>Ramlibacter rhizophilus CCTCC AB2015357, whole genome shotgun sequence.</title>
        <authorList>
            <person name="Zhang X."/>
            <person name="Feng G."/>
            <person name="Zhu H."/>
        </authorList>
    </citation>
    <scope>NUCLEOTIDE SEQUENCE [LARGE SCALE GENOMIC DNA]</scope>
    <source>
        <strain evidence="5 6">CCTCC AB2015357</strain>
    </source>
</reference>
<evidence type="ECO:0000256" key="1">
    <source>
        <dbReference type="ARBA" id="ARBA00001946"/>
    </source>
</evidence>
<dbReference type="GO" id="GO:0009063">
    <property type="term" value="P:amino acid catabolic process"/>
    <property type="evidence" value="ECO:0007669"/>
    <property type="project" value="InterPro"/>
</dbReference>
<dbReference type="InterPro" id="IPR013341">
    <property type="entry name" value="Mandelate_racemase_N_dom"/>
</dbReference>
<proteinExistence type="predicted"/>
<dbReference type="CDD" id="cd03316">
    <property type="entry name" value="MR_like"/>
    <property type="match status" value="1"/>
</dbReference>
<dbReference type="PANTHER" id="PTHR13794">
    <property type="entry name" value="ENOLASE SUPERFAMILY, MANDELATE RACEMASE"/>
    <property type="match status" value="1"/>
</dbReference>
<dbReference type="Gene3D" id="3.30.390.10">
    <property type="entry name" value="Enolase-like, N-terminal domain"/>
    <property type="match status" value="1"/>
</dbReference>
<dbReference type="InterPro" id="IPR018110">
    <property type="entry name" value="Mandel_Rmase/mucon_lact_enz_CS"/>
</dbReference>
<dbReference type="EMBL" id="SMLL01000001">
    <property type="protein sequence ID" value="TFZ04355.1"/>
    <property type="molecule type" value="Genomic_DNA"/>
</dbReference>
<gene>
    <name evidence="5" type="ORF">EZ242_00925</name>
</gene>
<comment type="caution">
    <text evidence="5">The sequence shown here is derived from an EMBL/GenBank/DDBJ whole genome shotgun (WGS) entry which is preliminary data.</text>
</comment>
<dbReference type="AlphaFoldDB" id="A0A4Z0C2A3"/>
<keyword evidence="6" id="KW-1185">Reference proteome</keyword>
<dbReference type="SUPFAM" id="SSF51604">
    <property type="entry name" value="Enolase C-terminal domain-like"/>
    <property type="match status" value="1"/>
</dbReference>
<dbReference type="SMART" id="SM00922">
    <property type="entry name" value="MR_MLE"/>
    <property type="match status" value="1"/>
</dbReference>
<dbReference type="Gene3D" id="3.20.20.120">
    <property type="entry name" value="Enolase-like C-terminal domain"/>
    <property type="match status" value="1"/>
</dbReference>
<dbReference type="Proteomes" id="UP000297564">
    <property type="component" value="Unassembled WGS sequence"/>
</dbReference>
<evidence type="ECO:0000259" key="4">
    <source>
        <dbReference type="SMART" id="SM00922"/>
    </source>
</evidence>
<keyword evidence="2" id="KW-0479">Metal-binding</keyword>
<dbReference type="Pfam" id="PF02746">
    <property type="entry name" value="MR_MLE_N"/>
    <property type="match status" value="1"/>
</dbReference>
<dbReference type="InterPro" id="IPR036849">
    <property type="entry name" value="Enolase-like_C_sf"/>
</dbReference>
<dbReference type="SFLD" id="SFLDS00001">
    <property type="entry name" value="Enolase"/>
    <property type="match status" value="1"/>
</dbReference>
<name>A0A4Z0C2A3_9BURK</name>
<dbReference type="GO" id="GO:0000287">
    <property type="term" value="F:magnesium ion binding"/>
    <property type="evidence" value="ECO:0007669"/>
    <property type="project" value="TreeGrafter"/>
</dbReference>
<dbReference type="InterPro" id="IPR029065">
    <property type="entry name" value="Enolase_C-like"/>
</dbReference>
<evidence type="ECO:0000313" key="5">
    <source>
        <dbReference type="EMBL" id="TFZ04355.1"/>
    </source>
</evidence>
<organism evidence="5 6">
    <name type="scientific">Ramlibacter rhizophilus</name>
    <dbReference type="NCBI Taxonomy" id="1781167"/>
    <lineage>
        <taxon>Bacteria</taxon>
        <taxon>Pseudomonadati</taxon>
        <taxon>Pseudomonadota</taxon>
        <taxon>Betaproteobacteria</taxon>
        <taxon>Burkholderiales</taxon>
        <taxon>Comamonadaceae</taxon>
        <taxon>Ramlibacter</taxon>
    </lineage>
</organism>
<keyword evidence="3" id="KW-0460">Magnesium</keyword>
<dbReference type="InterPro" id="IPR013342">
    <property type="entry name" value="Mandelate_racemase_C"/>
</dbReference>
<dbReference type="GO" id="GO:0016836">
    <property type="term" value="F:hydro-lyase activity"/>
    <property type="evidence" value="ECO:0007669"/>
    <property type="project" value="TreeGrafter"/>
</dbReference>
<dbReference type="Pfam" id="PF13378">
    <property type="entry name" value="MR_MLE_C"/>
    <property type="match status" value="1"/>
</dbReference>
<dbReference type="PANTHER" id="PTHR13794:SF58">
    <property type="entry name" value="MITOCHONDRIAL ENOLASE SUPERFAMILY MEMBER 1"/>
    <property type="match status" value="1"/>
</dbReference>
<evidence type="ECO:0000256" key="2">
    <source>
        <dbReference type="ARBA" id="ARBA00022723"/>
    </source>
</evidence>
<dbReference type="PROSITE" id="PS00908">
    <property type="entry name" value="MR_MLE_1"/>
    <property type="match status" value="1"/>
</dbReference>
<dbReference type="RefSeq" id="WP_135283237.1">
    <property type="nucleotide sequence ID" value="NZ_SMLL01000001.1"/>
</dbReference>
<dbReference type="SUPFAM" id="SSF54826">
    <property type="entry name" value="Enolase N-terminal domain-like"/>
    <property type="match status" value="1"/>
</dbReference>
<accession>A0A4Z0C2A3</accession>
<evidence type="ECO:0000256" key="3">
    <source>
        <dbReference type="ARBA" id="ARBA00022842"/>
    </source>
</evidence>
<dbReference type="InterPro" id="IPR046945">
    <property type="entry name" value="RHMD-like"/>
</dbReference>
<protein>
    <submittedName>
        <fullName evidence="5">Mandelate racemase/muconate lactonizing enzyme family protein</fullName>
    </submittedName>
</protein>
<sequence length="385" mass="41753">MPIAAVRATPLNLPVTVSTASGKTKSTSLSLCLVDIELDDGRVGTGMTAITEEEVIGSIVNDIASHALVGLDPLAHEQIWERLYWLLTPRGQSGYASHAIAAIDLALWDLKGQLLGQPVWRLLGGARQEVPVYATFGFAFFDREELAAAAKSWVERGFKRLKMTVGHHGLQRRDEPRPLNELIAEDVRRIQAVREAVGPDVQIYIDANCSLDYMHALSLAQRVEDFGISFFEEPVTQNDIPNLTKLRAKTRIPLAAGQNEGLASRFRDLLVAQAVDVVQPNACITGGYTQCQKIAGLAAAFNTQFANGGAWPHHNMHLHAGLANGSLVEYHSVAVECCKLVFDGLPEPSQGMLALPQTPGLGFTPNRERIAELAERPGSRGVGKA</sequence>
<comment type="cofactor">
    <cofactor evidence="1">
        <name>Mg(2+)</name>
        <dbReference type="ChEBI" id="CHEBI:18420"/>
    </cofactor>
</comment>
<dbReference type="OrthoDB" id="103536at2"/>
<dbReference type="GO" id="GO:0016052">
    <property type="term" value="P:carbohydrate catabolic process"/>
    <property type="evidence" value="ECO:0007669"/>
    <property type="project" value="TreeGrafter"/>
</dbReference>
<feature type="domain" description="Mandelate racemase/muconate lactonizing enzyme C-terminal" evidence="4">
    <location>
        <begin position="143"/>
        <end position="253"/>
    </location>
</feature>
<dbReference type="InterPro" id="IPR029017">
    <property type="entry name" value="Enolase-like_N"/>
</dbReference>
<evidence type="ECO:0000313" key="6">
    <source>
        <dbReference type="Proteomes" id="UP000297564"/>
    </source>
</evidence>